<dbReference type="InterPro" id="IPR051681">
    <property type="entry name" value="Ser/Thr_Kinases-Pseudokinases"/>
</dbReference>
<dbReference type="SUPFAM" id="SSF56112">
    <property type="entry name" value="Protein kinase-like (PK-like)"/>
    <property type="match status" value="1"/>
</dbReference>
<evidence type="ECO:0000256" key="2">
    <source>
        <dbReference type="ARBA" id="ARBA00022840"/>
    </source>
</evidence>
<feature type="binding site" evidence="3">
    <location>
        <position position="379"/>
    </location>
    <ligand>
        <name>ATP</name>
        <dbReference type="ChEBI" id="CHEBI:30616"/>
    </ligand>
</feature>
<dbReference type="PROSITE" id="PS00107">
    <property type="entry name" value="PROTEIN_KINASE_ATP"/>
    <property type="match status" value="1"/>
</dbReference>
<dbReference type="PROSITE" id="PS00108">
    <property type="entry name" value="PROTEIN_KINASE_ST"/>
    <property type="match status" value="1"/>
</dbReference>
<feature type="transmembrane region" description="Helical" evidence="4">
    <location>
        <begin position="189"/>
        <end position="212"/>
    </location>
</feature>
<dbReference type="PROSITE" id="PS50011">
    <property type="entry name" value="PROTEIN_KINASE_DOM"/>
    <property type="match status" value="1"/>
</dbReference>
<evidence type="ECO:0000313" key="6">
    <source>
        <dbReference type="EMBL" id="GMI58809.1"/>
    </source>
</evidence>
<dbReference type="PANTHER" id="PTHR44329">
    <property type="entry name" value="SERINE/THREONINE-PROTEIN KINASE TNNI3K-RELATED"/>
    <property type="match status" value="1"/>
</dbReference>
<keyword evidence="2 3" id="KW-0067">ATP-binding</keyword>
<dbReference type="Gene3D" id="1.10.510.10">
    <property type="entry name" value="Transferase(Phosphotransferase) domain 1"/>
    <property type="match status" value="1"/>
</dbReference>
<dbReference type="CDD" id="cd13999">
    <property type="entry name" value="STKc_MAP3K-like"/>
    <property type="match status" value="1"/>
</dbReference>
<accession>A0ABQ6NDC9</accession>
<dbReference type="Gene3D" id="3.30.200.20">
    <property type="entry name" value="Phosphorylase Kinase, domain 1"/>
    <property type="match status" value="1"/>
</dbReference>
<dbReference type="SMART" id="SM00220">
    <property type="entry name" value="S_TKc"/>
    <property type="match status" value="1"/>
</dbReference>
<feature type="transmembrane region" description="Helical" evidence="4">
    <location>
        <begin position="219"/>
        <end position="241"/>
    </location>
</feature>
<proteinExistence type="predicted"/>
<dbReference type="InterPro" id="IPR000719">
    <property type="entry name" value="Prot_kinase_dom"/>
</dbReference>
<keyword evidence="7" id="KW-1185">Reference proteome</keyword>
<dbReference type="PANTHER" id="PTHR44329:SF289">
    <property type="entry name" value="SERINE_THREONINE-PROTEIN KINASE VIK"/>
    <property type="match status" value="1"/>
</dbReference>
<dbReference type="InterPro" id="IPR011009">
    <property type="entry name" value="Kinase-like_dom_sf"/>
</dbReference>
<evidence type="ECO:0000256" key="4">
    <source>
        <dbReference type="SAM" id="Phobius"/>
    </source>
</evidence>
<evidence type="ECO:0000313" key="7">
    <source>
        <dbReference type="Proteomes" id="UP001165060"/>
    </source>
</evidence>
<evidence type="ECO:0000259" key="5">
    <source>
        <dbReference type="PROSITE" id="PS50011"/>
    </source>
</evidence>
<organism evidence="6 7">
    <name type="scientific">Tetraparma gracilis</name>
    <dbReference type="NCBI Taxonomy" id="2962635"/>
    <lineage>
        <taxon>Eukaryota</taxon>
        <taxon>Sar</taxon>
        <taxon>Stramenopiles</taxon>
        <taxon>Ochrophyta</taxon>
        <taxon>Bolidophyceae</taxon>
        <taxon>Parmales</taxon>
        <taxon>Triparmaceae</taxon>
        <taxon>Tetraparma</taxon>
    </lineage>
</organism>
<protein>
    <recommendedName>
        <fullName evidence="5">Protein kinase domain-containing protein</fullName>
    </recommendedName>
</protein>
<evidence type="ECO:0000256" key="3">
    <source>
        <dbReference type="PROSITE-ProRule" id="PRU10141"/>
    </source>
</evidence>
<dbReference type="EMBL" id="BRYB01006489">
    <property type="protein sequence ID" value="GMI58809.1"/>
    <property type="molecule type" value="Genomic_DNA"/>
</dbReference>
<dbReference type="Proteomes" id="UP001165060">
    <property type="component" value="Unassembled WGS sequence"/>
</dbReference>
<keyword evidence="1 3" id="KW-0547">Nucleotide-binding</keyword>
<comment type="caution">
    <text evidence="6">The sequence shown here is derived from an EMBL/GenBank/DDBJ whole genome shotgun (WGS) entry which is preliminary data.</text>
</comment>
<dbReference type="InterPro" id="IPR008271">
    <property type="entry name" value="Ser/Thr_kinase_AS"/>
</dbReference>
<keyword evidence="4" id="KW-1133">Transmembrane helix</keyword>
<name>A0ABQ6NDC9_9STRA</name>
<keyword evidence="4" id="KW-0472">Membrane</keyword>
<feature type="domain" description="Protein kinase" evidence="5">
    <location>
        <begin position="352"/>
        <end position="633"/>
    </location>
</feature>
<dbReference type="InterPro" id="IPR017441">
    <property type="entry name" value="Protein_kinase_ATP_BS"/>
</dbReference>
<gene>
    <name evidence="6" type="ORF">TeGR_g3685</name>
</gene>
<dbReference type="Pfam" id="PF00069">
    <property type="entry name" value="Pkinase"/>
    <property type="match status" value="1"/>
</dbReference>
<keyword evidence="4" id="KW-0812">Transmembrane</keyword>
<evidence type="ECO:0000256" key="1">
    <source>
        <dbReference type="ARBA" id="ARBA00022741"/>
    </source>
</evidence>
<reference evidence="6 7" key="1">
    <citation type="journal article" date="2023" name="Commun. Biol.">
        <title>Genome analysis of Parmales, the sister group of diatoms, reveals the evolutionary specialization of diatoms from phago-mixotrophs to photoautotrophs.</title>
        <authorList>
            <person name="Ban H."/>
            <person name="Sato S."/>
            <person name="Yoshikawa S."/>
            <person name="Yamada K."/>
            <person name="Nakamura Y."/>
            <person name="Ichinomiya M."/>
            <person name="Sato N."/>
            <person name="Blanc-Mathieu R."/>
            <person name="Endo H."/>
            <person name="Kuwata A."/>
            <person name="Ogata H."/>
        </authorList>
    </citation>
    <scope>NUCLEOTIDE SEQUENCE [LARGE SCALE GENOMIC DNA]</scope>
</reference>
<feature type="transmembrane region" description="Helical" evidence="4">
    <location>
        <begin position="247"/>
        <end position="266"/>
    </location>
</feature>
<sequence length="648" mass="72557">MGSDLLVGLYELRWIWNGRKIFKDGKIERAYVTTQADSLYERYLSGTRFFAQHSILWMAILATSGHNYLDILIWMGVVSVIAFYSRNRISYTTVIRGLSQGMHGGEILAQPCCFLGFYLSALQFGKMAELADTPGFATLGSSLLPHDDLDISSKAIPRYAELATLCLQANGTALDSASPELLRTCTEGFAALAASSVAFLGLFTFALMTYFFRNMLMECFLLTPFLNGIVLASPLIIYFTALVKLQVLHSWSGLISWSWPLIPMIFQTFRHQRSQIMHEVASRSAFVKETTTNKILETTRNIVYDQNLKLNELEKMINLTEEQNELVMGMMEGFGDKTLQVAGFKIDVEEEVQFAKKIGEGSFGIVYVGKFRGMQVAVKQLISDHVDEENLDRFKAEIMLMSQLHHPNLAQMIGASWEPPNLAIVLEFCAKGDVQAVLHKGGWDRTGPKTRVRWIQQIARGMAYLHTREVPVMHRDLKPENVLVTEFDQAKISDFGESRTLQKGDEGNLTQVGTPYYMAPEIIRGDDYDQSCDAFSFALLTLSLMVGDGNPKVWLDESGALREGRELTASAKARLRSGQVITRHAKGWRADLSALGLPKELAVLIEAAWHHVPAERPSFEDIAEFAETLHEDMFAGLTTRPNKLGSTD</sequence>